<dbReference type="RefSeq" id="WP_107034947.1">
    <property type="nucleotide sequence ID" value="NZ_CAOLHR010000028.1"/>
</dbReference>
<dbReference type="Proteomes" id="UP000244925">
    <property type="component" value="Unassembled WGS sequence"/>
</dbReference>
<dbReference type="GeneID" id="93425383"/>
<protein>
    <submittedName>
        <fullName evidence="1">Uncharacterized protein</fullName>
    </submittedName>
</protein>
<sequence>MLLKHLKRPIKRRWRGRGNGVHSPFAYRFITEVLRQKDAYYAYDQLDGYLPRLAYRVALCVSPQHVTCHTDDPAIVRALQLGHRHGLLNRRPIDADYVELTVKGPSFSADIAAMRGRLDSAGCGMLFEGRRAAIAVCSTILPRTDYLTDT</sequence>
<keyword evidence="2" id="KW-1185">Reference proteome</keyword>
<accession>A0A2V1IYX7</accession>
<evidence type="ECO:0000313" key="1">
    <source>
        <dbReference type="EMBL" id="PWB09325.1"/>
    </source>
</evidence>
<organism evidence="1 2">
    <name type="scientific">Paramuribaculum intestinale</name>
    <dbReference type="NCBI Taxonomy" id="2094151"/>
    <lineage>
        <taxon>Bacteria</taxon>
        <taxon>Pseudomonadati</taxon>
        <taxon>Bacteroidota</taxon>
        <taxon>Bacteroidia</taxon>
        <taxon>Bacteroidales</taxon>
        <taxon>Muribaculaceae</taxon>
        <taxon>Paramuribaculum</taxon>
    </lineage>
</organism>
<comment type="caution">
    <text evidence="1">The sequence shown here is derived from an EMBL/GenBank/DDBJ whole genome shotgun (WGS) entry which is preliminary data.</text>
</comment>
<proteinExistence type="predicted"/>
<dbReference type="AlphaFoldDB" id="A0A2V1IYX7"/>
<name>A0A2V1IYX7_9BACT</name>
<dbReference type="EMBL" id="PUBV01000002">
    <property type="protein sequence ID" value="PWB09325.1"/>
    <property type="molecule type" value="Genomic_DNA"/>
</dbReference>
<gene>
    <name evidence="1" type="ORF">C5O25_01370</name>
</gene>
<evidence type="ECO:0000313" key="2">
    <source>
        <dbReference type="Proteomes" id="UP000244925"/>
    </source>
</evidence>
<reference evidence="2" key="1">
    <citation type="submission" date="2018-02" db="EMBL/GenBank/DDBJ databases">
        <authorList>
            <person name="Clavel T."/>
            <person name="Strowig T."/>
        </authorList>
    </citation>
    <scope>NUCLEOTIDE SEQUENCE [LARGE SCALE GENOMIC DNA]</scope>
    <source>
        <strain evidence="2">DSM 100764</strain>
    </source>
</reference>